<keyword evidence="1" id="KW-0812">Transmembrane</keyword>
<evidence type="ECO:0000256" key="1">
    <source>
        <dbReference type="SAM" id="Phobius"/>
    </source>
</evidence>
<reference evidence="2 3" key="1">
    <citation type="journal article" date="2009" name="Science">
        <title>Green evolution and dynamic adaptations revealed by genomes of the marine picoeukaryotes Micromonas.</title>
        <authorList>
            <person name="Worden A.Z."/>
            <person name="Lee J.H."/>
            <person name="Mock T."/>
            <person name="Rouze P."/>
            <person name="Simmons M.P."/>
            <person name="Aerts A.L."/>
            <person name="Allen A.E."/>
            <person name="Cuvelier M.L."/>
            <person name="Derelle E."/>
            <person name="Everett M.V."/>
            <person name="Foulon E."/>
            <person name="Grimwood J."/>
            <person name="Gundlach H."/>
            <person name="Henrissat B."/>
            <person name="Napoli C."/>
            <person name="McDonald S.M."/>
            <person name="Parker M.S."/>
            <person name="Rombauts S."/>
            <person name="Salamov A."/>
            <person name="Von Dassow P."/>
            <person name="Badger J.H."/>
            <person name="Coutinho P.M."/>
            <person name="Demir E."/>
            <person name="Dubchak I."/>
            <person name="Gentemann C."/>
            <person name="Eikrem W."/>
            <person name="Gready J.E."/>
            <person name="John U."/>
            <person name="Lanier W."/>
            <person name="Lindquist E.A."/>
            <person name="Lucas S."/>
            <person name="Mayer K.F."/>
            <person name="Moreau H."/>
            <person name="Not F."/>
            <person name="Otillar R."/>
            <person name="Panaud O."/>
            <person name="Pangilinan J."/>
            <person name="Paulsen I."/>
            <person name="Piegu B."/>
            <person name="Poliakov A."/>
            <person name="Robbens S."/>
            <person name="Schmutz J."/>
            <person name="Toulza E."/>
            <person name="Wyss T."/>
            <person name="Zelensky A."/>
            <person name="Zhou K."/>
            <person name="Armbrust E.V."/>
            <person name="Bhattacharya D."/>
            <person name="Goodenough U.W."/>
            <person name="Van de Peer Y."/>
            <person name="Grigoriev I.V."/>
        </authorList>
    </citation>
    <scope>NUCLEOTIDE SEQUENCE [LARGE SCALE GENOMIC DNA]</scope>
    <source>
        <strain evidence="2 3">CCMP1545</strain>
    </source>
</reference>
<dbReference type="RefSeq" id="XP_003062442.1">
    <property type="nucleotide sequence ID" value="XM_003062396.1"/>
</dbReference>
<keyword evidence="1" id="KW-1133">Transmembrane helix</keyword>
<feature type="transmembrane region" description="Helical" evidence="1">
    <location>
        <begin position="178"/>
        <end position="205"/>
    </location>
</feature>
<dbReference type="InterPro" id="IPR040283">
    <property type="entry name" value="DDB_G0292058-like"/>
</dbReference>
<dbReference type="EMBL" id="GG663746">
    <property type="protein sequence ID" value="EEH53261.1"/>
    <property type="molecule type" value="Genomic_DNA"/>
</dbReference>
<evidence type="ECO:0000313" key="2">
    <source>
        <dbReference type="EMBL" id="EEH53261.1"/>
    </source>
</evidence>
<organism evidence="3">
    <name type="scientific">Micromonas pusilla (strain CCMP1545)</name>
    <name type="common">Picoplanktonic green alga</name>
    <dbReference type="NCBI Taxonomy" id="564608"/>
    <lineage>
        <taxon>Eukaryota</taxon>
        <taxon>Viridiplantae</taxon>
        <taxon>Chlorophyta</taxon>
        <taxon>Mamiellophyceae</taxon>
        <taxon>Mamiellales</taxon>
        <taxon>Mamiellaceae</taxon>
        <taxon>Micromonas</taxon>
    </lineage>
</organism>
<dbReference type="OMA" id="KKDIMII"/>
<dbReference type="OrthoDB" id="1922814at2759"/>
<dbReference type="PANTHER" id="PTHR31414">
    <property type="entry name" value="TRANSMEMBRANE PROTEIN DDB_G0292058"/>
    <property type="match status" value="1"/>
</dbReference>
<feature type="transmembrane region" description="Helical" evidence="1">
    <location>
        <begin position="48"/>
        <end position="67"/>
    </location>
</feature>
<dbReference type="GO" id="GO:0016020">
    <property type="term" value="C:membrane"/>
    <property type="evidence" value="ECO:0007669"/>
    <property type="project" value="TreeGrafter"/>
</dbReference>
<dbReference type="AlphaFoldDB" id="C1N3W0"/>
<keyword evidence="3" id="KW-1185">Reference proteome</keyword>
<dbReference type="STRING" id="564608.C1N3W0"/>
<evidence type="ECO:0000313" key="3">
    <source>
        <dbReference type="Proteomes" id="UP000001876"/>
    </source>
</evidence>
<dbReference type="GeneID" id="9687882"/>
<dbReference type="Proteomes" id="UP000001876">
    <property type="component" value="Unassembled WGS sequence"/>
</dbReference>
<gene>
    <name evidence="2" type="ORF">MICPUCDRAFT_42277</name>
</gene>
<feature type="transmembrane region" description="Helical" evidence="1">
    <location>
        <begin position="147"/>
        <end position="171"/>
    </location>
</feature>
<sequence length="472" mass="51478">MGLVLIVIMILMLVVYILSRLFGATCCKCCNKAYKPRKFTKRDVKINRIAMFMFVIVIACGSFLVFAEGPVLIDNTSALTAALVEQTTALVTDAKTIQTTMNTASADASMSSVSVSSATSGLVTAAQAVEKEAQNMQDLIDKSLEPAGLYITIIAGAIFGLSITMWALGFFGLFRLMIFFTIFISLMLILSWIIFGLMAIVATLVDDVCWAFEQYLIDPTNSDLSDFIPCMAAADAVEASNAAREQVVTAANYINEIIDTYASTNEYVKYVCLPYAKISMATLCTGTTPFYAQDYTKFVCDAYTKNLLTKLTADADGVVYAYPEADCTAGYPTAMYTMGLSTFSTDAASIKCDFSSTSDPIHGLGMCYANRQIPSDIWTTYKASASAATGVKDIQTTLDNMLTCGFVDDALRAMGGPCDNMAAASYNLWVGFMLISMGYFMLWVGALVLISRLQYYNDYCRDSDVYSNKYYG</sequence>
<accession>C1N3W0</accession>
<feature type="transmembrane region" description="Helical" evidence="1">
    <location>
        <begin position="428"/>
        <end position="450"/>
    </location>
</feature>
<name>C1N3W0_MICPC</name>
<dbReference type="KEGG" id="mpp:MICPUCDRAFT_42277"/>
<dbReference type="PANTHER" id="PTHR31414:SF18">
    <property type="entry name" value="TRANSMEMBRANE PROTEIN-RELATED"/>
    <property type="match status" value="1"/>
</dbReference>
<protein>
    <submittedName>
        <fullName evidence="2">Predicted protein</fullName>
    </submittedName>
</protein>
<keyword evidence="1" id="KW-0472">Membrane</keyword>
<proteinExistence type="predicted"/>
<feature type="transmembrane region" description="Helical" evidence="1">
    <location>
        <begin position="6"/>
        <end position="27"/>
    </location>
</feature>